<feature type="domain" description="N-acetyltransferase" evidence="1">
    <location>
        <begin position="3"/>
        <end position="160"/>
    </location>
</feature>
<sequence length="170" mass="19320">MENTIELLKEAEVPLFWPIFSRVLTTQFPGYAPEVIHYFLNTIYTPPVYQYWINTTAKFVLVARDQQTGIIGFALIDRPYGGVSLCRWLGVLPGYQRQGIGSKLIQEWEKQAGQQGAHKLEVAAQPQANDFYAKCGLKLEGKRQLSYFGIDQYIYGKVIGQPDPKLMVKS</sequence>
<protein>
    <recommendedName>
        <fullName evidence="1">N-acetyltransferase domain-containing protein</fullName>
    </recommendedName>
</protein>
<evidence type="ECO:0000313" key="2">
    <source>
        <dbReference type="EMBL" id="OGK37333.1"/>
    </source>
</evidence>
<dbReference type="SUPFAM" id="SSF55729">
    <property type="entry name" value="Acyl-CoA N-acyltransferases (Nat)"/>
    <property type="match status" value="1"/>
</dbReference>
<dbReference type="Proteomes" id="UP000176803">
    <property type="component" value="Unassembled WGS sequence"/>
</dbReference>
<dbReference type="GO" id="GO:0016747">
    <property type="term" value="F:acyltransferase activity, transferring groups other than amino-acyl groups"/>
    <property type="evidence" value="ECO:0007669"/>
    <property type="project" value="InterPro"/>
</dbReference>
<dbReference type="Pfam" id="PF00583">
    <property type="entry name" value="Acetyltransf_1"/>
    <property type="match status" value="1"/>
</dbReference>
<proteinExistence type="predicted"/>
<dbReference type="InterPro" id="IPR000182">
    <property type="entry name" value="GNAT_dom"/>
</dbReference>
<gene>
    <name evidence="2" type="ORF">A3F03_04440</name>
</gene>
<dbReference type="AlphaFoldDB" id="A0A1F7I1R6"/>
<evidence type="ECO:0000313" key="3">
    <source>
        <dbReference type="Proteomes" id="UP000176803"/>
    </source>
</evidence>
<dbReference type="CDD" id="cd04301">
    <property type="entry name" value="NAT_SF"/>
    <property type="match status" value="1"/>
</dbReference>
<name>A0A1F7I1R6_9BACT</name>
<dbReference type="Gene3D" id="3.40.630.30">
    <property type="match status" value="1"/>
</dbReference>
<evidence type="ECO:0000259" key="1">
    <source>
        <dbReference type="PROSITE" id="PS51186"/>
    </source>
</evidence>
<organism evidence="2 3">
    <name type="scientific">Candidatus Roizmanbacteria bacterium RIFCSPHIGHO2_12_FULL_41_11</name>
    <dbReference type="NCBI Taxonomy" id="1802052"/>
    <lineage>
        <taxon>Bacteria</taxon>
        <taxon>Candidatus Roizmaniibacteriota</taxon>
    </lineage>
</organism>
<dbReference type="PROSITE" id="PS51186">
    <property type="entry name" value="GNAT"/>
    <property type="match status" value="1"/>
</dbReference>
<comment type="caution">
    <text evidence="2">The sequence shown here is derived from an EMBL/GenBank/DDBJ whole genome shotgun (WGS) entry which is preliminary data.</text>
</comment>
<reference evidence="2 3" key="1">
    <citation type="journal article" date="2016" name="Nat. Commun.">
        <title>Thousands of microbial genomes shed light on interconnected biogeochemical processes in an aquifer system.</title>
        <authorList>
            <person name="Anantharaman K."/>
            <person name="Brown C.T."/>
            <person name="Hug L.A."/>
            <person name="Sharon I."/>
            <person name="Castelle C.J."/>
            <person name="Probst A.J."/>
            <person name="Thomas B.C."/>
            <person name="Singh A."/>
            <person name="Wilkins M.J."/>
            <person name="Karaoz U."/>
            <person name="Brodie E.L."/>
            <person name="Williams K.H."/>
            <person name="Hubbard S.S."/>
            <person name="Banfield J.F."/>
        </authorList>
    </citation>
    <scope>NUCLEOTIDE SEQUENCE [LARGE SCALE GENOMIC DNA]</scope>
</reference>
<accession>A0A1F7I1R6</accession>
<dbReference type="InterPro" id="IPR016181">
    <property type="entry name" value="Acyl_CoA_acyltransferase"/>
</dbReference>
<dbReference type="EMBL" id="MGAC01000044">
    <property type="protein sequence ID" value="OGK37333.1"/>
    <property type="molecule type" value="Genomic_DNA"/>
</dbReference>